<feature type="signal peptide" evidence="1">
    <location>
        <begin position="1"/>
        <end position="23"/>
    </location>
</feature>
<accession>A0ABX7SQX5</accession>
<sequence length="103" mass="12356">MHSIKKIIIILLFFLGFCTIASAQEQLLTATEIQQNENELIKSFEKFNRKPKRKRLKRKFVLKYEASIKKYNARLNDLYQPNEYVEKKLGRNFKHFTVVTVFK</sequence>
<name>A0ABX7SQX5_9FLAO</name>
<gene>
    <name evidence="2" type="ORF">JL193_10290</name>
</gene>
<dbReference type="Proteomes" id="UP000663935">
    <property type="component" value="Chromosome"/>
</dbReference>
<keyword evidence="1" id="KW-0732">Signal</keyword>
<feature type="chain" id="PRO_5045776920" evidence="1">
    <location>
        <begin position="24"/>
        <end position="103"/>
    </location>
</feature>
<dbReference type="RefSeq" id="WP_207970720.1">
    <property type="nucleotide sequence ID" value="NZ_CP071795.1"/>
</dbReference>
<proteinExistence type="predicted"/>
<protein>
    <submittedName>
        <fullName evidence="2">Uncharacterized protein</fullName>
    </submittedName>
</protein>
<reference evidence="2 3" key="1">
    <citation type="submission" date="2021-03" db="EMBL/GenBank/DDBJ databases">
        <title>Complete genome of Polaribacter_sp.G4M1.</title>
        <authorList>
            <person name="Jeong S.W."/>
            <person name="Bae J.W."/>
        </authorList>
    </citation>
    <scope>NUCLEOTIDE SEQUENCE [LARGE SCALE GENOMIC DNA]</scope>
    <source>
        <strain evidence="2 3">G4M1</strain>
    </source>
</reference>
<dbReference type="EMBL" id="CP071795">
    <property type="protein sequence ID" value="QTD36536.1"/>
    <property type="molecule type" value="Genomic_DNA"/>
</dbReference>
<evidence type="ECO:0000313" key="2">
    <source>
        <dbReference type="EMBL" id="QTD36536.1"/>
    </source>
</evidence>
<keyword evidence="3" id="KW-1185">Reference proteome</keyword>
<evidence type="ECO:0000313" key="3">
    <source>
        <dbReference type="Proteomes" id="UP000663935"/>
    </source>
</evidence>
<evidence type="ECO:0000256" key="1">
    <source>
        <dbReference type="SAM" id="SignalP"/>
    </source>
</evidence>
<organism evidence="2 3">
    <name type="scientific">Polaribacter batillariae</name>
    <dbReference type="NCBI Taxonomy" id="2808900"/>
    <lineage>
        <taxon>Bacteria</taxon>
        <taxon>Pseudomonadati</taxon>
        <taxon>Bacteroidota</taxon>
        <taxon>Flavobacteriia</taxon>
        <taxon>Flavobacteriales</taxon>
        <taxon>Flavobacteriaceae</taxon>
    </lineage>
</organism>